<evidence type="ECO:0000313" key="6">
    <source>
        <dbReference type="Proteomes" id="UP000231086"/>
    </source>
</evidence>
<evidence type="ECO:0000256" key="2">
    <source>
        <dbReference type="ARBA" id="ARBA00022801"/>
    </source>
</evidence>
<feature type="domain" description="Exonuclease" evidence="4">
    <location>
        <begin position="11"/>
        <end position="169"/>
    </location>
</feature>
<dbReference type="InterPro" id="IPR013520">
    <property type="entry name" value="Ribonucl_H"/>
</dbReference>
<dbReference type="InterPro" id="IPR036397">
    <property type="entry name" value="RNaseH_sf"/>
</dbReference>
<keyword evidence="1" id="KW-0540">Nuclease</keyword>
<dbReference type="PANTHER" id="PTHR30231">
    <property type="entry name" value="DNA POLYMERASE III SUBUNIT EPSILON"/>
    <property type="match status" value="1"/>
</dbReference>
<dbReference type="CDD" id="cd06127">
    <property type="entry name" value="DEDDh"/>
    <property type="match status" value="1"/>
</dbReference>
<dbReference type="SUPFAM" id="SSF53098">
    <property type="entry name" value="Ribonuclease H-like"/>
    <property type="match status" value="1"/>
</dbReference>
<dbReference type="Pfam" id="PF20600">
    <property type="entry name" value="ExoX-like_C"/>
    <property type="match status" value="1"/>
</dbReference>
<comment type="caution">
    <text evidence="5">The sequence shown here is derived from an EMBL/GenBank/DDBJ whole genome shotgun (WGS) entry which is preliminary data.</text>
</comment>
<evidence type="ECO:0000259" key="4">
    <source>
        <dbReference type="SMART" id="SM00479"/>
    </source>
</evidence>
<reference evidence="6" key="1">
    <citation type="submission" date="2017-09" db="EMBL/GenBank/DDBJ databases">
        <title>Depth-based differentiation of microbial function through sediment-hosted aquifers and enrichment of novel symbionts in the deep terrestrial subsurface.</title>
        <authorList>
            <person name="Probst A.J."/>
            <person name="Ladd B."/>
            <person name="Jarett J.K."/>
            <person name="Geller-Mcgrath D.E."/>
            <person name="Sieber C.M.K."/>
            <person name="Emerson J.B."/>
            <person name="Anantharaman K."/>
            <person name="Thomas B.C."/>
            <person name="Malmstrom R."/>
            <person name="Stieglmeier M."/>
            <person name="Klingl A."/>
            <person name="Woyke T."/>
            <person name="Ryan C.M."/>
            <person name="Banfield J.F."/>
        </authorList>
    </citation>
    <scope>NUCLEOTIDE SEQUENCE [LARGE SCALE GENOMIC DNA]</scope>
</reference>
<dbReference type="GO" id="GO:0008408">
    <property type="term" value="F:3'-5' exonuclease activity"/>
    <property type="evidence" value="ECO:0007669"/>
    <property type="project" value="TreeGrafter"/>
</dbReference>
<name>A0A2M8KIX8_9BACT</name>
<dbReference type="Pfam" id="PF00929">
    <property type="entry name" value="RNase_T"/>
    <property type="match status" value="1"/>
</dbReference>
<dbReference type="InterPro" id="IPR012337">
    <property type="entry name" value="RNaseH-like_sf"/>
</dbReference>
<dbReference type="GO" id="GO:0003676">
    <property type="term" value="F:nucleic acid binding"/>
    <property type="evidence" value="ECO:0007669"/>
    <property type="project" value="InterPro"/>
</dbReference>
<keyword evidence="2" id="KW-0378">Hydrolase</keyword>
<dbReference type="Proteomes" id="UP000231086">
    <property type="component" value="Unassembled WGS sequence"/>
</dbReference>
<protein>
    <recommendedName>
        <fullName evidence="4">Exonuclease domain-containing protein</fullName>
    </recommendedName>
</protein>
<accession>A0A2M8KIX8</accession>
<proteinExistence type="predicted"/>
<dbReference type="EMBL" id="PFEA01000026">
    <property type="protein sequence ID" value="PJE59866.1"/>
    <property type="molecule type" value="Genomic_DNA"/>
</dbReference>
<sequence>MKIIIKSKKLSLIYLDTETTDITAGARLVQLAHKEATGGQLVNEYFKPPVPISFSSMAAHHITNEMVAQKPIFAGSQQQEALKQILQDGILVAHNASFDILVLKNEGVKTRQYIDTLRVSRHLLDSEQYALQYLRYFLGLNIKAQAHDALGDVLVLEGLYQYLVILAAKRFGLKEQNEITQKMLDLTQLPVVLENFNFGKYKGRPIGEVSEVDPGYLQWLYESETQRPLAEQNEDLVYTLKQYINL</sequence>
<evidence type="ECO:0000256" key="1">
    <source>
        <dbReference type="ARBA" id="ARBA00022722"/>
    </source>
</evidence>
<keyword evidence="3" id="KW-0269">Exonuclease</keyword>
<evidence type="ECO:0000313" key="5">
    <source>
        <dbReference type="EMBL" id="PJE59866.1"/>
    </source>
</evidence>
<dbReference type="InterPro" id="IPR046768">
    <property type="entry name" value="ExoX-like_C"/>
</dbReference>
<dbReference type="Gene3D" id="3.30.420.10">
    <property type="entry name" value="Ribonuclease H-like superfamily/Ribonuclease H"/>
    <property type="match status" value="1"/>
</dbReference>
<evidence type="ECO:0000256" key="3">
    <source>
        <dbReference type="ARBA" id="ARBA00022839"/>
    </source>
</evidence>
<dbReference type="SMART" id="SM00479">
    <property type="entry name" value="EXOIII"/>
    <property type="match status" value="1"/>
</dbReference>
<dbReference type="AlphaFoldDB" id="A0A2M8KIX8"/>
<organism evidence="5 6">
    <name type="scientific">Candidatus Portnoybacteria bacterium CG10_big_fil_rev_8_21_14_0_10_44_7</name>
    <dbReference type="NCBI Taxonomy" id="1974816"/>
    <lineage>
        <taxon>Bacteria</taxon>
        <taxon>Candidatus Portnoyibacteriota</taxon>
    </lineage>
</organism>
<gene>
    <name evidence="5" type="ORF">COU85_01320</name>
</gene>
<dbReference type="PANTHER" id="PTHR30231:SF4">
    <property type="entry name" value="PROTEIN NEN2"/>
    <property type="match status" value="1"/>
</dbReference>